<evidence type="ECO:0000256" key="2">
    <source>
        <dbReference type="ARBA" id="ARBA00022475"/>
    </source>
</evidence>
<keyword evidence="2" id="KW-1003">Cell membrane</keyword>
<keyword evidence="5 6" id="KW-0472">Membrane</keyword>
<dbReference type="InterPro" id="IPR037185">
    <property type="entry name" value="EmrE-like"/>
</dbReference>
<dbReference type="PANTHER" id="PTHR32322:SF18">
    <property type="entry name" value="S-ADENOSYLMETHIONINE_S-ADENOSYLHOMOCYSTEINE TRANSPORTER"/>
    <property type="match status" value="1"/>
</dbReference>
<feature type="transmembrane region" description="Helical" evidence="6">
    <location>
        <begin position="136"/>
        <end position="155"/>
    </location>
</feature>
<dbReference type="InterPro" id="IPR000620">
    <property type="entry name" value="EamA_dom"/>
</dbReference>
<feature type="transmembrane region" description="Helical" evidence="6">
    <location>
        <begin position="210"/>
        <end position="228"/>
    </location>
</feature>
<feature type="transmembrane region" description="Helical" evidence="6">
    <location>
        <begin position="26"/>
        <end position="47"/>
    </location>
</feature>
<dbReference type="Proteomes" id="UP001623232">
    <property type="component" value="Chromosome"/>
</dbReference>
<evidence type="ECO:0000313" key="9">
    <source>
        <dbReference type="Proteomes" id="UP001623232"/>
    </source>
</evidence>
<feature type="transmembrane region" description="Helical" evidence="6">
    <location>
        <begin position="59"/>
        <end position="79"/>
    </location>
</feature>
<evidence type="ECO:0000259" key="7">
    <source>
        <dbReference type="Pfam" id="PF00892"/>
    </source>
</evidence>
<keyword evidence="3 6" id="KW-0812">Transmembrane</keyword>
<evidence type="ECO:0000256" key="1">
    <source>
        <dbReference type="ARBA" id="ARBA00004651"/>
    </source>
</evidence>
<dbReference type="SUPFAM" id="SSF103481">
    <property type="entry name" value="Multidrug resistance efflux transporter EmrE"/>
    <property type="match status" value="2"/>
</dbReference>
<sequence>MAGLSMMTWAIGFPVAELLLQDWSPLFLITVRMTLAIALMIPVWMIIEGLPLLSSKQIIKGLITGGIGFGVGAHMMLVAQDLTDPVTVALISATAPVAGALLEVRAGTRRISIRFMIGLGATVAGGFIATNGLPSGQLGLGAAYAVGAVFLWTWASMAVNRDLPMLGPIGRSTLTFTGGAVALWIMAAGTFLSGSLVLPSEPISWEQIQLLLIYTVIAMAISQVLWIASVGKLGVALACFHMNLTPFFVMLIMVGLGAGWYWPQAYGAALVGIGVLIAQKKRRQAPPETEVISHTP</sequence>
<protein>
    <submittedName>
        <fullName evidence="8">DMT family transporter</fullName>
    </submittedName>
</protein>
<feature type="transmembrane region" description="Helical" evidence="6">
    <location>
        <begin position="260"/>
        <end position="278"/>
    </location>
</feature>
<feature type="domain" description="EamA" evidence="7">
    <location>
        <begin position="4"/>
        <end position="128"/>
    </location>
</feature>
<dbReference type="EMBL" id="CP123584">
    <property type="protein sequence ID" value="WZK88758.1"/>
    <property type="molecule type" value="Genomic_DNA"/>
</dbReference>
<keyword evidence="4 6" id="KW-1133">Transmembrane helix</keyword>
<reference evidence="8 9" key="1">
    <citation type="submission" date="2023-04" db="EMBL/GenBank/DDBJ databases">
        <title>Complete genome sequence of Alisedimentitalea scapharcae.</title>
        <authorList>
            <person name="Rong J.-C."/>
            <person name="Yi M.-L."/>
            <person name="Zhao Q."/>
        </authorList>
    </citation>
    <scope>NUCLEOTIDE SEQUENCE [LARGE SCALE GENOMIC DNA]</scope>
    <source>
        <strain evidence="8 9">KCTC 42119</strain>
    </source>
</reference>
<name>A0ABZ2XSA5_9RHOB</name>
<evidence type="ECO:0000313" key="8">
    <source>
        <dbReference type="EMBL" id="WZK88758.1"/>
    </source>
</evidence>
<dbReference type="InterPro" id="IPR050638">
    <property type="entry name" value="AA-Vitamin_Transporters"/>
</dbReference>
<feature type="transmembrane region" description="Helical" evidence="6">
    <location>
        <begin position="111"/>
        <end position="130"/>
    </location>
</feature>
<gene>
    <name evidence="8" type="ORF">QEZ52_19510</name>
</gene>
<evidence type="ECO:0000256" key="4">
    <source>
        <dbReference type="ARBA" id="ARBA00022989"/>
    </source>
</evidence>
<feature type="transmembrane region" description="Helical" evidence="6">
    <location>
        <begin position="235"/>
        <end position="254"/>
    </location>
</feature>
<accession>A0ABZ2XSA5</accession>
<keyword evidence="9" id="KW-1185">Reference proteome</keyword>
<organism evidence="8 9">
    <name type="scientific">Aliisedimentitalea scapharcae</name>
    <dbReference type="NCBI Taxonomy" id="1524259"/>
    <lineage>
        <taxon>Bacteria</taxon>
        <taxon>Pseudomonadati</taxon>
        <taxon>Pseudomonadota</taxon>
        <taxon>Alphaproteobacteria</taxon>
        <taxon>Rhodobacterales</taxon>
        <taxon>Roseobacteraceae</taxon>
        <taxon>Aliisedimentitalea</taxon>
    </lineage>
</organism>
<feature type="transmembrane region" description="Helical" evidence="6">
    <location>
        <begin position="176"/>
        <end position="198"/>
    </location>
</feature>
<dbReference type="RefSeq" id="WP_406646329.1">
    <property type="nucleotide sequence ID" value="NZ_CP123584.1"/>
</dbReference>
<evidence type="ECO:0000256" key="3">
    <source>
        <dbReference type="ARBA" id="ARBA00022692"/>
    </source>
</evidence>
<feature type="transmembrane region" description="Helical" evidence="6">
    <location>
        <begin position="85"/>
        <end position="104"/>
    </location>
</feature>
<proteinExistence type="predicted"/>
<evidence type="ECO:0000256" key="5">
    <source>
        <dbReference type="ARBA" id="ARBA00023136"/>
    </source>
</evidence>
<dbReference type="Pfam" id="PF00892">
    <property type="entry name" value="EamA"/>
    <property type="match status" value="1"/>
</dbReference>
<dbReference type="PANTHER" id="PTHR32322">
    <property type="entry name" value="INNER MEMBRANE TRANSPORTER"/>
    <property type="match status" value="1"/>
</dbReference>
<evidence type="ECO:0000256" key="6">
    <source>
        <dbReference type="SAM" id="Phobius"/>
    </source>
</evidence>
<comment type="subcellular location">
    <subcellularLocation>
        <location evidence="1">Cell membrane</location>
        <topology evidence="1">Multi-pass membrane protein</topology>
    </subcellularLocation>
</comment>